<dbReference type="PROSITE" id="PS51762">
    <property type="entry name" value="GH16_2"/>
    <property type="match status" value="1"/>
</dbReference>
<dbReference type="PANTHER" id="PTHR10963">
    <property type="entry name" value="GLYCOSYL HYDROLASE-RELATED"/>
    <property type="match status" value="1"/>
</dbReference>
<proteinExistence type="predicted"/>
<dbReference type="Pfam" id="PF26113">
    <property type="entry name" value="GH16_XgeA"/>
    <property type="match status" value="1"/>
</dbReference>
<dbReference type="STRING" id="135208.A0A4Y9ZHK7"/>
<dbReference type="Proteomes" id="UP000298061">
    <property type="component" value="Unassembled WGS sequence"/>
</dbReference>
<dbReference type="InterPro" id="IPR000757">
    <property type="entry name" value="Beta-glucanase-like"/>
</dbReference>
<gene>
    <name evidence="3" type="ORF">EWM64_g9787</name>
</gene>
<name>A0A4Y9ZHK7_9AGAM</name>
<evidence type="ECO:0000256" key="1">
    <source>
        <dbReference type="SAM" id="SignalP"/>
    </source>
</evidence>
<dbReference type="EMBL" id="SFCI01002214">
    <property type="protein sequence ID" value="TFY74225.1"/>
    <property type="molecule type" value="Genomic_DNA"/>
</dbReference>
<dbReference type="AlphaFoldDB" id="A0A4Y9ZHK7"/>
<accession>A0A4Y9ZHK7</accession>
<feature type="chain" id="PRO_5021327439" description="GH16 domain-containing protein" evidence="1">
    <location>
        <begin position="19"/>
        <end position="340"/>
    </location>
</feature>
<dbReference type="PANTHER" id="PTHR10963:SF24">
    <property type="entry name" value="GLYCOSIDASE C21B10.07-RELATED"/>
    <property type="match status" value="1"/>
</dbReference>
<dbReference type="InterPro" id="IPR050546">
    <property type="entry name" value="Glycosyl_Hydrlase_16"/>
</dbReference>
<evidence type="ECO:0000313" key="4">
    <source>
        <dbReference type="Proteomes" id="UP000298061"/>
    </source>
</evidence>
<feature type="domain" description="GH16" evidence="2">
    <location>
        <begin position="49"/>
        <end position="311"/>
    </location>
</feature>
<feature type="signal peptide" evidence="1">
    <location>
        <begin position="1"/>
        <end position="18"/>
    </location>
</feature>
<dbReference type="CDD" id="cd02181">
    <property type="entry name" value="GH16_fungal_Lam16A_glucanase"/>
    <property type="match status" value="1"/>
</dbReference>
<dbReference type="GO" id="GO:0009251">
    <property type="term" value="P:glucan catabolic process"/>
    <property type="evidence" value="ECO:0007669"/>
    <property type="project" value="TreeGrafter"/>
</dbReference>
<dbReference type="GO" id="GO:0004553">
    <property type="term" value="F:hydrolase activity, hydrolyzing O-glycosyl compounds"/>
    <property type="evidence" value="ECO:0007669"/>
    <property type="project" value="InterPro"/>
</dbReference>
<dbReference type="SUPFAM" id="SSF49899">
    <property type="entry name" value="Concanavalin A-like lectins/glucanases"/>
    <property type="match status" value="1"/>
</dbReference>
<evidence type="ECO:0000259" key="2">
    <source>
        <dbReference type="PROSITE" id="PS51762"/>
    </source>
</evidence>
<keyword evidence="1" id="KW-0732">Signal</keyword>
<sequence length="340" mass="36840">MFQLPALLLASLPLTVLAGNAHEGSLRHRHEQHARALHSRQSKTYALVDDYNGKSFLNESQWNYFTDSDPTHGLVTYQSKNDAAAADLAYVQPDNVFILAVDNKTQLSSGQNRKSTRISSVKTYDSGLFIADFWAMPAGCSVWPAWWTVGPDWPLNGEIDIIEGVNNMGTNQYTGHGSAGCTLSADAIEKPVKLFTGNLVNTACQSNATSNAGCAFTDTDNRSFGTNFNNAGGGIFAHLVDQDGIKVWHFARSEIPQDIEDGKPDPTKWGNPVANIPASGCNPAEHIKKHVLVINTTLCGDWAGGSFSSMGCPGTCPDFVADPKNFDNARWAIRSIKVYA</sequence>
<keyword evidence="4" id="KW-1185">Reference proteome</keyword>
<dbReference type="InterPro" id="IPR013320">
    <property type="entry name" value="ConA-like_dom_sf"/>
</dbReference>
<comment type="caution">
    <text evidence="3">The sequence shown here is derived from an EMBL/GenBank/DDBJ whole genome shotgun (WGS) entry which is preliminary data.</text>
</comment>
<evidence type="ECO:0000313" key="3">
    <source>
        <dbReference type="EMBL" id="TFY74225.1"/>
    </source>
</evidence>
<dbReference type="Gene3D" id="2.60.120.200">
    <property type="match status" value="1"/>
</dbReference>
<dbReference type="OrthoDB" id="192832at2759"/>
<reference evidence="3 4" key="1">
    <citation type="submission" date="2019-02" db="EMBL/GenBank/DDBJ databases">
        <title>Genome sequencing of the rare red list fungi Hericium alpestre (H. flagellum).</title>
        <authorList>
            <person name="Buettner E."/>
            <person name="Kellner H."/>
        </authorList>
    </citation>
    <scope>NUCLEOTIDE SEQUENCE [LARGE SCALE GENOMIC DNA]</scope>
    <source>
        <strain evidence="3 4">DSM 108284</strain>
    </source>
</reference>
<protein>
    <recommendedName>
        <fullName evidence="2">GH16 domain-containing protein</fullName>
    </recommendedName>
</protein>
<organism evidence="3 4">
    <name type="scientific">Hericium alpestre</name>
    <dbReference type="NCBI Taxonomy" id="135208"/>
    <lineage>
        <taxon>Eukaryota</taxon>
        <taxon>Fungi</taxon>
        <taxon>Dikarya</taxon>
        <taxon>Basidiomycota</taxon>
        <taxon>Agaricomycotina</taxon>
        <taxon>Agaricomycetes</taxon>
        <taxon>Russulales</taxon>
        <taxon>Hericiaceae</taxon>
        <taxon>Hericium</taxon>
    </lineage>
</organism>